<comment type="similarity">
    <text evidence="2">Belongs to the resistance-nodulation-cell division (RND) (TC 2.A.6) family. MmpL subfamily.</text>
</comment>
<accession>A0A8J7GK12</accession>
<feature type="transmembrane region" description="Helical" evidence="7">
    <location>
        <begin position="12"/>
        <end position="32"/>
    </location>
</feature>
<dbReference type="Gene3D" id="1.20.1640.10">
    <property type="entry name" value="Multidrug efflux transporter AcrB transmembrane domain"/>
    <property type="match status" value="2"/>
</dbReference>
<evidence type="ECO:0000256" key="1">
    <source>
        <dbReference type="ARBA" id="ARBA00004651"/>
    </source>
</evidence>
<feature type="transmembrane region" description="Helical" evidence="7">
    <location>
        <begin position="353"/>
        <end position="373"/>
    </location>
</feature>
<feature type="transmembrane region" description="Helical" evidence="7">
    <location>
        <begin position="496"/>
        <end position="514"/>
    </location>
</feature>
<dbReference type="Proteomes" id="UP000622552">
    <property type="component" value="Unassembled WGS sequence"/>
</dbReference>
<evidence type="ECO:0000256" key="2">
    <source>
        <dbReference type="ARBA" id="ARBA00010157"/>
    </source>
</evidence>
<name>A0A8J7GK12_9ACTN</name>
<evidence type="ECO:0000313" key="10">
    <source>
        <dbReference type="Proteomes" id="UP000622552"/>
    </source>
</evidence>
<gene>
    <name evidence="9" type="ORF">IW245_005780</name>
</gene>
<dbReference type="AlphaFoldDB" id="A0A8J7GK12"/>
<feature type="transmembrane region" description="Helical" evidence="7">
    <location>
        <begin position="175"/>
        <end position="193"/>
    </location>
</feature>
<dbReference type="EMBL" id="JADOUF010000001">
    <property type="protein sequence ID" value="MBG6139586.1"/>
    <property type="molecule type" value="Genomic_DNA"/>
</dbReference>
<dbReference type="InterPro" id="IPR004869">
    <property type="entry name" value="MMPL_dom"/>
</dbReference>
<proteinExistence type="inferred from homology"/>
<evidence type="ECO:0000256" key="3">
    <source>
        <dbReference type="ARBA" id="ARBA00022475"/>
    </source>
</evidence>
<dbReference type="PROSITE" id="PS50156">
    <property type="entry name" value="SSD"/>
    <property type="match status" value="1"/>
</dbReference>
<keyword evidence="4 7" id="KW-0812">Transmembrane</keyword>
<feature type="transmembrane region" description="Helical" evidence="7">
    <location>
        <begin position="298"/>
        <end position="325"/>
    </location>
</feature>
<evidence type="ECO:0000256" key="6">
    <source>
        <dbReference type="ARBA" id="ARBA00023136"/>
    </source>
</evidence>
<evidence type="ECO:0000259" key="8">
    <source>
        <dbReference type="PROSITE" id="PS50156"/>
    </source>
</evidence>
<evidence type="ECO:0000313" key="9">
    <source>
        <dbReference type="EMBL" id="MBG6139586.1"/>
    </source>
</evidence>
<feature type="transmembrane region" description="Helical" evidence="7">
    <location>
        <begin position="623"/>
        <end position="642"/>
    </location>
</feature>
<dbReference type="InterPro" id="IPR050545">
    <property type="entry name" value="Mycobact_MmpL"/>
</dbReference>
<dbReference type="GO" id="GO:0005886">
    <property type="term" value="C:plasma membrane"/>
    <property type="evidence" value="ECO:0007669"/>
    <property type="project" value="UniProtKB-SubCell"/>
</dbReference>
<evidence type="ECO:0000256" key="4">
    <source>
        <dbReference type="ARBA" id="ARBA00022692"/>
    </source>
</evidence>
<feature type="transmembrane region" description="Helical" evidence="7">
    <location>
        <begin position="274"/>
        <end position="292"/>
    </location>
</feature>
<feature type="transmembrane region" description="Helical" evidence="7">
    <location>
        <begin position="552"/>
        <end position="574"/>
    </location>
</feature>
<keyword evidence="6 7" id="KW-0472">Membrane</keyword>
<keyword evidence="5 7" id="KW-1133">Transmembrane helix</keyword>
<feature type="transmembrane region" description="Helical" evidence="7">
    <location>
        <begin position="200"/>
        <end position="219"/>
    </location>
</feature>
<feature type="transmembrane region" description="Helical" evidence="7">
    <location>
        <begin position="586"/>
        <end position="611"/>
    </location>
</feature>
<feature type="transmembrane region" description="Helical" evidence="7">
    <location>
        <begin position="526"/>
        <end position="546"/>
    </location>
</feature>
<keyword evidence="3" id="KW-1003">Cell membrane</keyword>
<feature type="transmembrane region" description="Helical" evidence="7">
    <location>
        <begin position="225"/>
        <end position="246"/>
    </location>
</feature>
<reference evidence="9" key="1">
    <citation type="submission" date="2020-11" db="EMBL/GenBank/DDBJ databases">
        <title>Sequencing the genomes of 1000 actinobacteria strains.</title>
        <authorList>
            <person name="Klenk H.-P."/>
        </authorList>
    </citation>
    <scope>NUCLEOTIDE SEQUENCE</scope>
    <source>
        <strain evidence="9">DSM 45356</strain>
    </source>
</reference>
<dbReference type="InterPro" id="IPR000731">
    <property type="entry name" value="SSD"/>
</dbReference>
<sequence length="662" mass="69651">MLGRVGYKFRYGIIAFWMVVAALGGILGGGVFDQLGQTPTLSPHAESKRAADRLKQLVTDGPVIIAVVGGRDVYDEQLGRAVQDVDGKIKKLDLVVDVDDLYSSPGGQVSGDNRTTTIRVTLRANLTEDELHGVQDQVTALLHTIPAPQVLVGGKELAERAFADQSVKDLAVGEGVAFALLVVALFLIFGGVLGAATPLLVAVTSISATLLALAGLANVAPVSEYTVNIVTLLGLGLAVDYSLLIVARFREARAAGATVADAVAEAGTRAGRTIVISALTVAAALVGLLVFAEPLLVSMALGGCVVVLVAAATAVTLVPALLGVWGHRISDAKVRDSLLPRLAAFAQKRPGPVALWTAVVLVALAVPFATVNLENSDARALPQSQEARRSYDAYQKLTGSAARPVEIVAETDDSTPQLRAYLNQLQRLPGLHRLALDSDAPEGSAIIQLTPKGDTAGVQARDLVTAVRAIPTPFRVLVGGEAAEIVDYKASVLHRLPWALVVVFVATFGLLFWLTGSLVVPVKALIFNVLSVGATFGLLSLLFGRLDLTTPVLLFVFVFGLSCDYEAFLLSRITEAWRRDGDTDRAVLAGVTSTGPVVTAAALCICLVFAGFAVGQLTAVREIGVGMLIAVILDVTVVRGLLLPASMSLLDRWNWWPARSRP</sequence>
<comment type="caution">
    <text evidence="9">The sequence shown here is derived from an EMBL/GenBank/DDBJ whole genome shotgun (WGS) entry which is preliminary data.</text>
</comment>
<evidence type="ECO:0000256" key="5">
    <source>
        <dbReference type="ARBA" id="ARBA00022989"/>
    </source>
</evidence>
<dbReference type="SUPFAM" id="SSF82866">
    <property type="entry name" value="Multidrug efflux transporter AcrB transmembrane domain"/>
    <property type="match status" value="2"/>
</dbReference>
<dbReference type="Pfam" id="PF03176">
    <property type="entry name" value="MMPL"/>
    <property type="match status" value="2"/>
</dbReference>
<dbReference type="PANTHER" id="PTHR33406:SF11">
    <property type="entry name" value="MEMBRANE PROTEIN SCO6666-RELATED"/>
    <property type="match status" value="1"/>
</dbReference>
<dbReference type="PANTHER" id="PTHR33406">
    <property type="entry name" value="MEMBRANE PROTEIN MJ1562-RELATED"/>
    <property type="match status" value="1"/>
</dbReference>
<evidence type="ECO:0000256" key="7">
    <source>
        <dbReference type="SAM" id="Phobius"/>
    </source>
</evidence>
<comment type="subcellular location">
    <subcellularLocation>
        <location evidence="1">Cell membrane</location>
        <topology evidence="1">Multi-pass membrane protein</topology>
    </subcellularLocation>
</comment>
<organism evidence="9 10">
    <name type="scientific">Longispora fulva</name>
    <dbReference type="NCBI Taxonomy" id="619741"/>
    <lineage>
        <taxon>Bacteria</taxon>
        <taxon>Bacillati</taxon>
        <taxon>Actinomycetota</taxon>
        <taxon>Actinomycetes</taxon>
        <taxon>Micromonosporales</taxon>
        <taxon>Micromonosporaceae</taxon>
        <taxon>Longispora</taxon>
    </lineage>
</organism>
<dbReference type="RefSeq" id="WP_197006227.1">
    <property type="nucleotide sequence ID" value="NZ_BONS01000008.1"/>
</dbReference>
<protein>
    <submittedName>
        <fullName evidence="9">RND superfamily putative drug exporter</fullName>
    </submittedName>
</protein>
<feature type="domain" description="SSD" evidence="8">
    <location>
        <begin position="207"/>
        <end position="324"/>
    </location>
</feature>
<keyword evidence="10" id="KW-1185">Reference proteome</keyword>